<reference evidence="1" key="1">
    <citation type="journal article" date="2014" name="Front. Microbiol.">
        <title>High frequency of phylogenetically diverse reductive dehalogenase-homologous genes in deep subseafloor sedimentary metagenomes.</title>
        <authorList>
            <person name="Kawai M."/>
            <person name="Futagami T."/>
            <person name="Toyoda A."/>
            <person name="Takaki Y."/>
            <person name="Nishi S."/>
            <person name="Hori S."/>
            <person name="Arai W."/>
            <person name="Tsubouchi T."/>
            <person name="Morono Y."/>
            <person name="Uchiyama I."/>
            <person name="Ito T."/>
            <person name="Fujiyama A."/>
            <person name="Inagaki F."/>
            <person name="Takami H."/>
        </authorList>
    </citation>
    <scope>NUCLEOTIDE SEQUENCE</scope>
    <source>
        <strain evidence="1">Expedition CK06-06</strain>
    </source>
</reference>
<proteinExistence type="predicted"/>
<evidence type="ECO:0000313" key="1">
    <source>
        <dbReference type="EMBL" id="GAI32356.1"/>
    </source>
</evidence>
<sequence>IHNLKYFTWIEQQGKDMEELNAQWYDYENYWGSIHRQVRKIDELIKKFNQRTGLLK</sequence>
<accession>X1NQ77</accession>
<name>X1NQ77_9ZZZZ</name>
<protein>
    <submittedName>
        <fullName evidence="1">Uncharacterized protein</fullName>
    </submittedName>
</protein>
<feature type="non-terminal residue" evidence="1">
    <location>
        <position position="1"/>
    </location>
</feature>
<dbReference type="EMBL" id="BARV01015720">
    <property type="protein sequence ID" value="GAI32356.1"/>
    <property type="molecule type" value="Genomic_DNA"/>
</dbReference>
<comment type="caution">
    <text evidence="1">The sequence shown here is derived from an EMBL/GenBank/DDBJ whole genome shotgun (WGS) entry which is preliminary data.</text>
</comment>
<dbReference type="AlphaFoldDB" id="X1NQ77"/>
<organism evidence="1">
    <name type="scientific">marine sediment metagenome</name>
    <dbReference type="NCBI Taxonomy" id="412755"/>
    <lineage>
        <taxon>unclassified sequences</taxon>
        <taxon>metagenomes</taxon>
        <taxon>ecological metagenomes</taxon>
    </lineage>
</organism>
<gene>
    <name evidence="1" type="ORF">S06H3_27128</name>
</gene>